<accession>A0A231HAD2</accession>
<dbReference type="InterPro" id="IPR014748">
    <property type="entry name" value="Enoyl-CoA_hydra_C"/>
</dbReference>
<dbReference type="GO" id="GO:0006635">
    <property type="term" value="P:fatty acid beta-oxidation"/>
    <property type="evidence" value="ECO:0007669"/>
    <property type="project" value="TreeGrafter"/>
</dbReference>
<dbReference type="Gene3D" id="1.10.12.10">
    <property type="entry name" value="Lyase 2-enoyl-coa Hydratase, Chain A, domain 2"/>
    <property type="match status" value="1"/>
</dbReference>
<dbReference type="AlphaFoldDB" id="A0A231HAD2"/>
<organism evidence="4 5">
    <name type="scientific">Nocardia cerradoensis</name>
    <dbReference type="NCBI Taxonomy" id="85688"/>
    <lineage>
        <taxon>Bacteria</taxon>
        <taxon>Bacillati</taxon>
        <taxon>Actinomycetota</taxon>
        <taxon>Actinomycetes</taxon>
        <taxon>Mycobacteriales</taxon>
        <taxon>Nocardiaceae</taxon>
        <taxon>Nocardia</taxon>
    </lineage>
</organism>
<evidence type="ECO:0000256" key="3">
    <source>
        <dbReference type="ARBA" id="ARBA00023239"/>
    </source>
</evidence>
<dbReference type="Pfam" id="PF00378">
    <property type="entry name" value="ECH_1"/>
    <property type="match status" value="1"/>
</dbReference>
<dbReference type="GO" id="GO:0016829">
    <property type="term" value="F:lyase activity"/>
    <property type="evidence" value="ECO:0007669"/>
    <property type="project" value="UniProtKB-KW"/>
</dbReference>
<dbReference type="Gene3D" id="3.90.226.10">
    <property type="entry name" value="2-enoyl-CoA Hydratase, Chain A, domain 1"/>
    <property type="match status" value="1"/>
</dbReference>
<comment type="similarity">
    <text evidence="1">Belongs to the enoyl-CoA hydratase/isomerase family.</text>
</comment>
<evidence type="ECO:0000313" key="5">
    <source>
        <dbReference type="Proteomes" id="UP000215506"/>
    </source>
</evidence>
<dbReference type="PANTHER" id="PTHR11941">
    <property type="entry name" value="ENOYL-COA HYDRATASE-RELATED"/>
    <property type="match status" value="1"/>
</dbReference>
<dbReference type="InterPro" id="IPR029045">
    <property type="entry name" value="ClpP/crotonase-like_dom_sf"/>
</dbReference>
<keyword evidence="3 4" id="KW-0456">Lyase</keyword>
<dbReference type="CDD" id="cd06558">
    <property type="entry name" value="crotonase-like"/>
    <property type="match status" value="1"/>
</dbReference>
<dbReference type="PANTHER" id="PTHR11941:SF169">
    <property type="entry name" value="(7AS)-7A-METHYL-1,5-DIOXO-2,3,5,6,7,7A-HEXAHYDRO-1H-INDENE-CARBOXYL-COA HYDROLASE"/>
    <property type="match status" value="1"/>
</dbReference>
<reference evidence="4 5" key="1">
    <citation type="submission" date="2017-07" db="EMBL/GenBank/DDBJ databases">
        <title>First draft Genome Sequence of Nocardia cerradoensis isolated from human infection.</title>
        <authorList>
            <person name="Carrasco G."/>
        </authorList>
    </citation>
    <scope>NUCLEOTIDE SEQUENCE [LARGE SCALE GENOMIC DNA]</scope>
    <source>
        <strain evidence="4 5">CNM20130759</strain>
    </source>
</reference>
<dbReference type="EC" id="4.2.1.149" evidence="4"/>
<dbReference type="RefSeq" id="WP_094025106.1">
    <property type="nucleotide sequence ID" value="NZ_NGAF01000003.1"/>
</dbReference>
<sequence length="272" mass="28451">MSTSTTSETTAPETGQVVVERRDAVLVVRINRPQARNALNGRVLRGIGEALLAAEADPDIRALVLTATGERAFCAGMDLREFADNAGTQPDSDEQRAALEAYARLSAGRTAMPIIGAANATAVGGGLELLLACDIIVASAAASFGFPEVKRGLFAAGGGTAVGTRIPLGIALEMLLTGDLVDADRAHRIGLVNVVAEPDRVLDTAVALATTVAANAPLGLAASKELARLAVTDDAEATRRLKQWQREVFRSADAAEGAQAFLERRTPRWQGR</sequence>
<keyword evidence="5" id="KW-1185">Reference proteome</keyword>
<dbReference type="InterPro" id="IPR001753">
    <property type="entry name" value="Enoyl-CoA_hydra/iso"/>
</dbReference>
<gene>
    <name evidence="4" type="primary">caiD_3</name>
    <name evidence="4" type="ORF">B7C42_02100</name>
</gene>
<evidence type="ECO:0000256" key="1">
    <source>
        <dbReference type="ARBA" id="ARBA00005254"/>
    </source>
</evidence>
<evidence type="ECO:0000256" key="2">
    <source>
        <dbReference type="ARBA" id="ARBA00023098"/>
    </source>
</evidence>
<comment type="caution">
    <text evidence="4">The sequence shown here is derived from an EMBL/GenBank/DDBJ whole genome shotgun (WGS) entry which is preliminary data.</text>
</comment>
<evidence type="ECO:0000313" key="4">
    <source>
        <dbReference type="EMBL" id="OXR45808.1"/>
    </source>
</evidence>
<dbReference type="SUPFAM" id="SSF52096">
    <property type="entry name" value="ClpP/crotonase"/>
    <property type="match status" value="1"/>
</dbReference>
<protein>
    <submittedName>
        <fullName evidence="4">Carnitinyl-CoA dehydratase</fullName>
        <ecNumber evidence="4">4.2.1.149</ecNumber>
    </submittedName>
</protein>
<proteinExistence type="inferred from homology"/>
<dbReference type="Proteomes" id="UP000215506">
    <property type="component" value="Unassembled WGS sequence"/>
</dbReference>
<name>A0A231HAD2_9NOCA</name>
<keyword evidence="2" id="KW-0443">Lipid metabolism</keyword>
<dbReference type="EMBL" id="NGAF01000003">
    <property type="protein sequence ID" value="OXR45808.1"/>
    <property type="molecule type" value="Genomic_DNA"/>
</dbReference>